<name>A0A8J3S9F0_PLARO</name>
<dbReference type="RefSeq" id="WP_189244193.1">
    <property type="nucleotide sequence ID" value="NZ_BMQP01000090.1"/>
</dbReference>
<dbReference type="Proteomes" id="UP000655044">
    <property type="component" value="Unassembled WGS sequence"/>
</dbReference>
<gene>
    <name evidence="1" type="ORF">Pro02_76570</name>
</gene>
<comment type="caution">
    <text evidence="1">The sequence shown here is derived from an EMBL/GenBank/DDBJ whole genome shotgun (WGS) entry which is preliminary data.</text>
</comment>
<sequence>MTPQELRCYERTWIISSAVAGGWYAVRRIALSVHAQKRGLSEIRCGASPAELARHLAAETRLETRSWNHTP</sequence>
<keyword evidence="2" id="KW-1185">Reference proteome</keyword>
<reference evidence="1" key="1">
    <citation type="submission" date="2021-01" db="EMBL/GenBank/DDBJ databases">
        <title>Whole genome shotgun sequence of Planobispora rosea NBRC 15558.</title>
        <authorList>
            <person name="Komaki H."/>
            <person name="Tamura T."/>
        </authorList>
    </citation>
    <scope>NUCLEOTIDE SEQUENCE</scope>
    <source>
        <strain evidence="1">NBRC 15558</strain>
    </source>
</reference>
<dbReference type="EMBL" id="BOOI01000121">
    <property type="protein sequence ID" value="GIH89249.1"/>
    <property type="molecule type" value="Genomic_DNA"/>
</dbReference>
<evidence type="ECO:0000313" key="2">
    <source>
        <dbReference type="Proteomes" id="UP000655044"/>
    </source>
</evidence>
<dbReference type="AlphaFoldDB" id="A0A8J3S9F0"/>
<organism evidence="1 2">
    <name type="scientific">Planobispora rosea</name>
    <dbReference type="NCBI Taxonomy" id="35762"/>
    <lineage>
        <taxon>Bacteria</taxon>
        <taxon>Bacillati</taxon>
        <taxon>Actinomycetota</taxon>
        <taxon>Actinomycetes</taxon>
        <taxon>Streptosporangiales</taxon>
        <taxon>Streptosporangiaceae</taxon>
        <taxon>Planobispora</taxon>
    </lineage>
</organism>
<protein>
    <submittedName>
        <fullName evidence="1">Uncharacterized protein</fullName>
    </submittedName>
</protein>
<proteinExistence type="predicted"/>
<accession>A0A8J3S9F0</accession>
<evidence type="ECO:0000313" key="1">
    <source>
        <dbReference type="EMBL" id="GIH89249.1"/>
    </source>
</evidence>